<evidence type="ECO:0000313" key="5">
    <source>
        <dbReference type="EMBL" id="GGD70218.1"/>
    </source>
</evidence>
<dbReference type="SFLD" id="SFLDS00003">
    <property type="entry name" value="Haloacid_Dehalogenase"/>
    <property type="match status" value="1"/>
</dbReference>
<organism evidence="5 6">
    <name type="scientific">Emticicia aquatilis</name>
    <dbReference type="NCBI Taxonomy" id="1537369"/>
    <lineage>
        <taxon>Bacteria</taxon>
        <taxon>Pseudomonadati</taxon>
        <taxon>Bacteroidota</taxon>
        <taxon>Cytophagia</taxon>
        <taxon>Cytophagales</taxon>
        <taxon>Leadbetterellaceae</taxon>
        <taxon>Emticicia</taxon>
    </lineage>
</organism>
<dbReference type="GO" id="GO:0008967">
    <property type="term" value="F:phosphoglycolate phosphatase activity"/>
    <property type="evidence" value="ECO:0007669"/>
    <property type="project" value="UniProtKB-EC"/>
</dbReference>
<gene>
    <name evidence="5" type="ORF">GCM10011514_37870</name>
</gene>
<dbReference type="GO" id="GO:0005829">
    <property type="term" value="C:cytosol"/>
    <property type="evidence" value="ECO:0007669"/>
    <property type="project" value="TreeGrafter"/>
</dbReference>
<dbReference type="InterPro" id="IPR006439">
    <property type="entry name" value="HAD-SF_hydro_IA"/>
</dbReference>
<dbReference type="Gene3D" id="1.10.150.240">
    <property type="entry name" value="Putative phosphatase, domain 2"/>
    <property type="match status" value="1"/>
</dbReference>
<name>A0A916Z0D0_9BACT</name>
<dbReference type="InterPro" id="IPR050155">
    <property type="entry name" value="HAD-like_hydrolase_sf"/>
</dbReference>
<comment type="pathway">
    <text evidence="2">Organic acid metabolism; glycolate biosynthesis; glycolate from 2-phosphoglycolate: step 1/1.</text>
</comment>
<sequence length="229" mass="25511">MLSTLDKTKIKAIIFDVDGTLRDTDDEIVRSIELFLLKFEFLISSKNAQTAARRIVMSMENPAQIILHYADKWGWDKFIHQVIQGIRWLLKPFKNTQNFQTIEGIKSMIVELAKHYPLAVASAGDEQTIKAFLAQAGIAQYFKCVATALTCPHTKPFADPLVWAALQMGVEIENCIMVGDTTVDMMAGKNAKTQTVAVLCGFGEREELEALMPNLVLTTTAELTEVLLS</sequence>
<evidence type="ECO:0000313" key="6">
    <source>
        <dbReference type="Proteomes" id="UP000609064"/>
    </source>
</evidence>
<dbReference type="Gene3D" id="3.40.50.1000">
    <property type="entry name" value="HAD superfamily/HAD-like"/>
    <property type="match status" value="1"/>
</dbReference>
<dbReference type="PANTHER" id="PTHR43434:SF1">
    <property type="entry name" value="PHOSPHOGLYCOLATE PHOSPHATASE"/>
    <property type="match status" value="1"/>
</dbReference>
<dbReference type="Proteomes" id="UP000609064">
    <property type="component" value="Unassembled WGS sequence"/>
</dbReference>
<dbReference type="AlphaFoldDB" id="A0A916Z0D0"/>
<keyword evidence="5" id="KW-0378">Hydrolase</keyword>
<dbReference type="Pfam" id="PF13419">
    <property type="entry name" value="HAD_2"/>
    <property type="match status" value="1"/>
</dbReference>
<dbReference type="InterPro" id="IPR036412">
    <property type="entry name" value="HAD-like_sf"/>
</dbReference>
<evidence type="ECO:0000256" key="1">
    <source>
        <dbReference type="ARBA" id="ARBA00000830"/>
    </source>
</evidence>
<reference evidence="5" key="2">
    <citation type="submission" date="2020-09" db="EMBL/GenBank/DDBJ databases">
        <authorList>
            <person name="Sun Q."/>
            <person name="Zhou Y."/>
        </authorList>
    </citation>
    <scope>NUCLEOTIDE SEQUENCE</scope>
    <source>
        <strain evidence="5">CGMCC 1.15958</strain>
    </source>
</reference>
<dbReference type="NCBIfam" id="TIGR01549">
    <property type="entry name" value="HAD-SF-IA-v1"/>
    <property type="match status" value="1"/>
</dbReference>
<comment type="caution">
    <text evidence="5">The sequence shown here is derived from an EMBL/GenBank/DDBJ whole genome shotgun (WGS) entry which is preliminary data.</text>
</comment>
<dbReference type="EMBL" id="BMKK01000008">
    <property type="protein sequence ID" value="GGD70218.1"/>
    <property type="molecule type" value="Genomic_DNA"/>
</dbReference>
<dbReference type="InterPro" id="IPR023198">
    <property type="entry name" value="PGP-like_dom2"/>
</dbReference>
<dbReference type="SUPFAM" id="SSF56784">
    <property type="entry name" value="HAD-like"/>
    <property type="match status" value="1"/>
</dbReference>
<protein>
    <recommendedName>
        <fullName evidence="4">phosphoglycolate phosphatase</fullName>
        <ecNumber evidence="4">3.1.3.18</ecNumber>
    </recommendedName>
</protein>
<dbReference type="EC" id="3.1.3.18" evidence="4"/>
<evidence type="ECO:0000256" key="3">
    <source>
        <dbReference type="ARBA" id="ARBA00006171"/>
    </source>
</evidence>
<dbReference type="InterPro" id="IPR041492">
    <property type="entry name" value="HAD_2"/>
</dbReference>
<dbReference type="RefSeq" id="WP_188768292.1">
    <property type="nucleotide sequence ID" value="NZ_BMKK01000008.1"/>
</dbReference>
<comment type="catalytic activity">
    <reaction evidence="1">
        <text>2-phosphoglycolate + H2O = glycolate + phosphate</text>
        <dbReference type="Rhea" id="RHEA:14369"/>
        <dbReference type="ChEBI" id="CHEBI:15377"/>
        <dbReference type="ChEBI" id="CHEBI:29805"/>
        <dbReference type="ChEBI" id="CHEBI:43474"/>
        <dbReference type="ChEBI" id="CHEBI:58033"/>
        <dbReference type="EC" id="3.1.3.18"/>
    </reaction>
</comment>
<evidence type="ECO:0000256" key="2">
    <source>
        <dbReference type="ARBA" id="ARBA00004818"/>
    </source>
</evidence>
<accession>A0A916Z0D0</accession>
<keyword evidence="6" id="KW-1185">Reference proteome</keyword>
<dbReference type="SFLD" id="SFLDG01129">
    <property type="entry name" value="C1.5:_HAD__Beta-PGM__Phosphata"/>
    <property type="match status" value="1"/>
</dbReference>
<proteinExistence type="inferred from homology"/>
<dbReference type="GO" id="GO:0006281">
    <property type="term" value="P:DNA repair"/>
    <property type="evidence" value="ECO:0007669"/>
    <property type="project" value="TreeGrafter"/>
</dbReference>
<evidence type="ECO:0000256" key="4">
    <source>
        <dbReference type="ARBA" id="ARBA00013078"/>
    </source>
</evidence>
<reference evidence="5" key="1">
    <citation type="journal article" date="2014" name="Int. J. Syst. Evol. Microbiol.">
        <title>Complete genome sequence of Corynebacterium casei LMG S-19264T (=DSM 44701T), isolated from a smear-ripened cheese.</title>
        <authorList>
            <consortium name="US DOE Joint Genome Institute (JGI-PGF)"/>
            <person name="Walter F."/>
            <person name="Albersmeier A."/>
            <person name="Kalinowski J."/>
            <person name="Ruckert C."/>
        </authorList>
    </citation>
    <scope>NUCLEOTIDE SEQUENCE</scope>
    <source>
        <strain evidence="5">CGMCC 1.15958</strain>
    </source>
</reference>
<dbReference type="InterPro" id="IPR023214">
    <property type="entry name" value="HAD_sf"/>
</dbReference>
<dbReference type="PANTHER" id="PTHR43434">
    <property type="entry name" value="PHOSPHOGLYCOLATE PHOSPHATASE"/>
    <property type="match status" value="1"/>
</dbReference>
<comment type="similarity">
    <text evidence="3">Belongs to the HAD-like hydrolase superfamily. CbbY/CbbZ/Gph/YieH family.</text>
</comment>